<dbReference type="Pfam" id="PF24681">
    <property type="entry name" value="Kelch_KLHDC2_KLHL20_DRC7"/>
    <property type="match status" value="1"/>
</dbReference>
<evidence type="ECO:0000313" key="5">
    <source>
        <dbReference type="Proteomes" id="UP000275408"/>
    </source>
</evidence>
<dbReference type="PANTHER" id="PTHR24412">
    <property type="entry name" value="KELCH PROTEIN"/>
    <property type="match status" value="1"/>
</dbReference>
<dbReference type="InterPro" id="IPR011043">
    <property type="entry name" value="Gal_Oxase/kelch_b-propeller"/>
</dbReference>
<evidence type="ECO:0000256" key="2">
    <source>
        <dbReference type="ARBA" id="ARBA00022737"/>
    </source>
</evidence>
<dbReference type="Gene3D" id="3.30.710.10">
    <property type="entry name" value="Potassium Channel Kv1.1, Chain A"/>
    <property type="match status" value="1"/>
</dbReference>
<dbReference type="PIRSF" id="PIRSF037037">
    <property type="entry name" value="Kelch-like_protein_gigaxonin"/>
    <property type="match status" value="1"/>
</dbReference>
<evidence type="ECO:0000256" key="1">
    <source>
        <dbReference type="ARBA" id="ARBA00022441"/>
    </source>
</evidence>
<evidence type="ECO:0000313" key="4">
    <source>
        <dbReference type="EMBL" id="RMX50275.1"/>
    </source>
</evidence>
<dbReference type="OMA" id="WHRDGCH"/>
<dbReference type="PANTHER" id="PTHR24412:SF441">
    <property type="entry name" value="KELCH-LIKE PROTEIN 28"/>
    <property type="match status" value="1"/>
</dbReference>
<dbReference type="Gene3D" id="1.25.40.420">
    <property type="match status" value="1"/>
</dbReference>
<dbReference type="AlphaFoldDB" id="A0A3M6U9B6"/>
<dbReference type="SUPFAM" id="SSF50965">
    <property type="entry name" value="Galactose oxidase, central domain"/>
    <property type="match status" value="1"/>
</dbReference>
<dbReference type="InterPro" id="IPR000210">
    <property type="entry name" value="BTB/POZ_dom"/>
</dbReference>
<evidence type="ECO:0000259" key="3">
    <source>
        <dbReference type="PROSITE" id="PS50097"/>
    </source>
</evidence>
<proteinExistence type="predicted"/>
<gene>
    <name evidence="4" type="ORF">pdam_00018196</name>
</gene>
<dbReference type="Pfam" id="PF01344">
    <property type="entry name" value="Kelch_1"/>
    <property type="match status" value="1"/>
</dbReference>
<dbReference type="InterPro" id="IPR006652">
    <property type="entry name" value="Kelch_1"/>
</dbReference>
<dbReference type="InterPro" id="IPR015915">
    <property type="entry name" value="Kelch-typ_b-propeller"/>
</dbReference>
<reference evidence="4 5" key="1">
    <citation type="journal article" date="2018" name="Sci. Rep.">
        <title>Comparative analysis of the Pocillopora damicornis genome highlights role of immune system in coral evolution.</title>
        <authorList>
            <person name="Cunning R."/>
            <person name="Bay R.A."/>
            <person name="Gillette P."/>
            <person name="Baker A.C."/>
            <person name="Traylor-Knowles N."/>
        </authorList>
    </citation>
    <scope>NUCLEOTIDE SEQUENCE [LARGE SCALE GENOMIC DNA]</scope>
    <source>
        <strain evidence="4">RSMAS</strain>
        <tissue evidence="4">Whole animal</tissue>
    </source>
</reference>
<dbReference type="InterPro" id="IPR017096">
    <property type="entry name" value="BTB-kelch_protein"/>
</dbReference>
<keyword evidence="2" id="KW-0677">Repeat</keyword>
<dbReference type="InterPro" id="IPR011705">
    <property type="entry name" value="BACK"/>
</dbReference>
<dbReference type="FunFam" id="1.25.40.420:FF:000001">
    <property type="entry name" value="Kelch-like family member 12"/>
    <property type="match status" value="1"/>
</dbReference>
<keyword evidence="1" id="KW-0880">Kelch repeat</keyword>
<dbReference type="PROSITE" id="PS50097">
    <property type="entry name" value="BTB"/>
    <property type="match status" value="1"/>
</dbReference>
<sequence length="582" mass="65059">MEQITLKPFVYHNRDSLDEAFQCLAEFRDNGLLCDVLLCVENREIPAHRVILAASSPYFKAMFLGNLSESKQHRVALYEIDASAIEMLVEFIYTGVLKIEKSNVHSLLYASAVLQFEKVRKACCEFLLSALNIYNCLGIRSLAETLSCHELFATAHQFVVDHFGDVAKHDEFLKQPFESLKCLLDSRFLNASSEDEVFSGVLKWLNFSPVKRRTFASSLINQCCLMKISPDLLRRILRDSIVEASCECRKLILKALETVQSSNLQDVYEFPGISHRSLRTGHEVMLAIGGESDGMTLDSCQCFNPKCNSWTWEISGRCGDPMPLANINDGRTFMGVTSSGHHTYVVGGHSSWNILDSVEHYEWPGNKWCHLSPLHMERMGASAVLLDAHPIILGGYNRTSGYLSSVEMYDPLIDNWTLVSSMRSRRSYLGAVAIGKTVYAIGGFGGECGNLSNDWLMSVEKLDSQSGEWLSVTIMSQPRAYFGAVQKEGVVYVIGGYNQSWLNTAERFDPREGRWYNIPAMKSPRSSAGASVLGNNLYIAGGFNGVRNLNTVECFDTRAGKWMDAPSMQNTRYGMALTTLQI</sequence>
<dbReference type="SUPFAM" id="SSF54695">
    <property type="entry name" value="POZ domain"/>
    <property type="match status" value="1"/>
</dbReference>
<dbReference type="SMART" id="SM00612">
    <property type="entry name" value="Kelch"/>
    <property type="match status" value="6"/>
</dbReference>
<dbReference type="FunFam" id="3.30.710.10:FF:000001">
    <property type="entry name" value="Kelch-like family member 20"/>
    <property type="match status" value="1"/>
</dbReference>
<protein>
    <recommendedName>
        <fullName evidence="3">BTB domain-containing protein</fullName>
    </recommendedName>
</protein>
<dbReference type="OrthoDB" id="45365at2759"/>
<organism evidence="4 5">
    <name type="scientific">Pocillopora damicornis</name>
    <name type="common">Cauliflower coral</name>
    <name type="synonym">Millepora damicornis</name>
    <dbReference type="NCBI Taxonomy" id="46731"/>
    <lineage>
        <taxon>Eukaryota</taxon>
        <taxon>Metazoa</taxon>
        <taxon>Cnidaria</taxon>
        <taxon>Anthozoa</taxon>
        <taxon>Hexacorallia</taxon>
        <taxon>Scleractinia</taxon>
        <taxon>Astrocoeniina</taxon>
        <taxon>Pocilloporidae</taxon>
        <taxon>Pocillopora</taxon>
    </lineage>
</organism>
<name>A0A3M6U9B6_POCDA</name>
<dbReference type="SMART" id="SM00225">
    <property type="entry name" value="BTB"/>
    <property type="match status" value="1"/>
</dbReference>
<dbReference type="EMBL" id="RCHS01001989">
    <property type="protein sequence ID" value="RMX50275.1"/>
    <property type="molecule type" value="Genomic_DNA"/>
</dbReference>
<dbReference type="Pfam" id="PF00651">
    <property type="entry name" value="BTB"/>
    <property type="match status" value="1"/>
</dbReference>
<dbReference type="PRINTS" id="PR00501">
    <property type="entry name" value="KELCHREPEAT"/>
</dbReference>
<dbReference type="SMART" id="SM00875">
    <property type="entry name" value="BACK"/>
    <property type="match status" value="1"/>
</dbReference>
<dbReference type="STRING" id="46731.A0A3M6U9B6"/>
<accession>A0A3M6U9B6</accession>
<dbReference type="InterPro" id="IPR011333">
    <property type="entry name" value="SKP1/BTB/POZ_sf"/>
</dbReference>
<dbReference type="Proteomes" id="UP000275408">
    <property type="component" value="Unassembled WGS sequence"/>
</dbReference>
<dbReference type="Pfam" id="PF07707">
    <property type="entry name" value="BACK"/>
    <property type="match status" value="1"/>
</dbReference>
<comment type="caution">
    <text evidence="4">The sequence shown here is derived from an EMBL/GenBank/DDBJ whole genome shotgun (WGS) entry which is preliminary data.</text>
</comment>
<feature type="domain" description="BTB" evidence="3">
    <location>
        <begin position="34"/>
        <end position="101"/>
    </location>
</feature>
<keyword evidence="5" id="KW-1185">Reference proteome</keyword>
<dbReference type="Gene3D" id="2.120.10.80">
    <property type="entry name" value="Kelch-type beta propeller"/>
    <property type="match status" value="2"/>
</dbReference>